<dbReference type="EMBL" id="JAUSQZ010000001">
    <property type="protein sequence ID" value="MDP9827965.1"/>
    <property type="molecule type" value="Genomic_DNA"/>
</dbReference>
<organism evidence="1 2">
    <name type="scientific">Kineosporia succinea</name>
    <dbReference type="NCBI Taxonomy" id="84632"/>
    <lineage>
        <taxon>Bacteria</taxon>
        <taxon>Bacillati</taxon>
        <taxon>Actinomycetota</taxon>
        <taxon>Actinomycetes</taxon>
        <taxon>Kineosporiales</taxon>
        <taxon>Kineosporiaceae</taxon>
        <taxon>Kineosporia</taxon>
    </lineage>
</organism>
<gene>
    <name evidence="1" type="ORF">J2S57_003714</name>
</gene>
<sequence>MVENSGGSVPDVKAGIVVGRERLLRDPGGETSAVRDLPLQAARASVTRRGVNGVTVSGANSVVSTLIPRILGSASDGAGEWVGRFRIDLVNGRGWPAPPAEVEVRRESVHVRHELVEVAVMPRRIFADWLSNAAAGPMKVGNVVWATRLEALVLTVGSACYRLTDDSRRQVVLLV</sequence>
<comment type="caution">
    <text evidence="1">The sequence shown here is derived from an EMBL/GenBank/DDBJ whole genome shotgun (WGS) entry which is preliminary data.</text>
</comment>
<name>A0ABT9P5K1_9ACTN</name>
<accession>A0ABT9P5K1</accession>
<reference evidence="1 2" key="1">
    <citation type="submission" date="2023-07" db="EMBL/GenBank/DDBJ databases">
        <title>Sequencing the genomes of 1000 actinobacteria strains.</title>
        <authorList>
            <person name="Klenk H.-P."/>
        </authorList>
    </citation>
    <scope>NUCLEOTIDE SEQUENCE [LARGE SCALE GENOMIC DNA]</scope>
    <source>
        <strain evidence="1 2">DSM 44388</strain>
    </source>
</reference>
<dbReference type="Proteomes" id="UP001235712">
    <property type="component" value="Unassembled WGS sequence"/>
</dbReference>
<dbReference type="RefSeq" id="WP_307244658.1">
    <property type="nucleotide sequence ID" value="NZ_JAUSQZ010000001.1"/>
</dbReference>
<evidence type="ECO:0000313" key="1">
    <source>
        <dbReference type="EMBL" id="MDP9827965.1"/>
    </source>
</evidence>
<protein>
    <submittedName>
        <fullName evidence="1">Uncharacterized protein</fullName>
    </submittedName>
</protein>
<proteinExistence type="predicted"/>
<evidence type="ECO:0000313" key="2">
    <source>
        <dbReference type="Proteomes" id="UP001235712"/>
    </source>
</evidence>
<keyword evidence="2" id="KW-1185">Reference proteome</keyword>